<evidence type="ECO:0000256" key="7">
    <source>
        <dbReference type="PROSITE-ProRule" id="PRU00339"/>
    </source>
</evidence>
<dbReference type="EMBL" id="SPUM01000102">
    <property type="protein sequence ID" value="TFW30968.1"/>
    <property type="molecule type" value="Genomic_DNA"/>
</dbReference>
<keyword evidence="2 6" id="KW-0472">Membrane</keyword>
<dbReference type="PROSITE" id="PS50005">
    <property type="entry name" value="TPR"/>
    <property type="match status" value="1"/>
</dbReference>
<evidence type="ECO:0000256" key="6">
    <source>
        <dbReference type="HAMAP-Rule" id="MF_00922"/>
    </source>
</evidence>
<dbReference type="RefSeq" id="WP_135190499.1">
    <property type="nucleotide sequence ID" value="NZ_SPUM01000102.1"/>
</dbReference>
<accession>A0A4Y9T0F0</accession>
<evidence type="ECO:0000256" key="2">
    <source>
        <dbReference type="ARBA" id="ARBA00023136"/>
    </source>
</evidence>
<keyword evidence="11" id="KW-1185">Reference proteome</keyword>
<evidence type="ECO:0000256" key="8">
    <source>
        <dbReference type="SAM" id="SignalP"/>
    </source>
</evidence>
<evidence type="ECO:0000313" key="11">
    <source>
        <dbReference type="Proteomes" id="UP000297258"/>
    </source>
</evidence>
<keyword evidence="5 6" id="KW-0449">Lipoprotein</keyword>
<evidence type="ECO:0000259" key="9">
    <source>
        <dbReference type="Pfam" id="PF13525"/>
    </source>
</evidence>
<proteinExistence type="inferred from homology"/>
<keyword evidence="3 6" id="KW-0564">Palmitate</keyword>
<feature type="repeat" description="TPR" evidence="7">
    <location>
        <begin position="72"/>
        <end position="105"/>
    </location>
</feature>
<dbReference type="NCBIfam" id="TIGR03302">
    <property type="entry name" value="OM_YfiO"/>
    <property type="match status" value="1"/>
</dbReference>
<dbReference type="InterPro" id="IPR011990">
    <property type="entry name" value="TPR-like_helical_dom_sf"/>
</dbReference>
<keyword evidence="7" id="KW-0802">TPR repeat</keyword>
<dbReference type="SUPFAM" id="SSF48452">
    <property type="entry name" value="TPR-like"/>
    <property type="match status" value="1"/>
</dbReference>
<reference evidence="10 11" key="1">
    <citation type="submission" date="2019-03" db="EMBL/GenBank/DDBJ databases">
        <title>Draft genome of Massilia hortus sp. nov., a novel bacterial species of the Oxalobacteraceae family.</title>
        <authorList>
            <person name="Peta V."/>
            <person name="Raths R."/>
            <person name="Bucking H."/>
        </authorList>
    </citation>
    <scope>NUCLEOTIDE SEQUENCE [LARGE SCALE GENOMIC DNA]</scope>
    <source>
        <strain evidence="10 11">ONC3</strain>
    </source>
</reference>
<sequence>MQKKLSVLVATVALLGLSACSLFPEKTDETKKWSAEKLYAEARGEMDGGHYESAIKLFERLESNYPFGTYAAQAQMEIAYAHYKAQENDEALAAVERFIKLHPNHPQVDYMYYLRGLINFNDQLGFLSFIYAQDPTERDPKATREAFAAFKALVDKFPNSKYAPDSIARMKYLVNAMAQYEVHVANYYYRRGAYLAALNRAQSAVADYSDAPAREEALFLMVRAYDKLGMPELRDDTQRVFLRNYPNSRFLKNPSGASDKSWWKFWSKDEAVPAPAEAPKP</sequence>
<comment type="subcellular location">
    <subcellularLocation>
        <location evidence="6">Cell outer membrane</location>
        <topology evidence="6">Lipid-anchor</topology>
    </subcellularLocation>
</comment>
<feature type="chain" id="PRO_5021520835" description="Outer membrane protein assembly factor BamD" evidence="8">
    <location>
        <begin position="24"/>
        <end position="281"/>
    </location>
</feature>
<dbReference type="InterPro" id="IPR039565">
    <property type="entry name" value="BamD-like"/>
</dbReference>
<dbReference type="PANTHER" id="PTHR37423">
    <property type="entry name" value="SOLUBLE LYTIC MUREIN TRANSGLYCOSYLASE-RELATED"/>
    <property type="match status" value="1"/>
</dbReference>
<dbReference type="Proteomes" id="UP000297258">
    <property type="component" value="Unassembled WGS sequence"/>
</dbReference>
<feature type="signal peptide" evidence="8">
    <location>
        <begin position="1"/>
        <end position="23"/>
    </location>
</feature>
<organism evidence="10 11">
    <name type="scientific">Massilia horti</name>
    <dbReference type="NCBI Taxonomy" id="2562153"/>
    <lineage>
        <taxon>Bacteria</taxon>
        <taxon>Pseudomonadati</taxon>
        <taxon>Pseudomonadota</taxon>
        <taxon>Betaproteobacteria</taxon>
        <taxon>Burkholderiales</taxon>
        <taxon>Oxalobacteraceae</taxon>
        <taxon>Telluria group</taxon>
        <taxon>Massilia</taxon>
    </lineage>
</organism>
<comment type="subunit">
    <text evidence="6">Part of the Bam complex.</text>
</comment>
<name>A0A4Y9T0F0_9BURK</name>
<dbReference type="Gene3D" id="1.25.40.10">
    <property type="entry name" value="Tetratricopeptide repeat domain"/>
    <property type="match status" value="1"/>
</dbReference>
<evidence type="ECO:0000256" key="1">
    <source>
        <dbReference type="ARBA" id="ARBA00022729"/>
    </source>
</evidence>
<gene>
    <name evidence="6" type="primary">bamD</name>
    <name evidence="10" type="ORF">E4O92_14760</name>
</gene>
<dbReference type="OrthoDB" id="9779191at2"/>
<dbReference type="AlphaFoldDB" id="A0A4Y9T0F0"/>
<dbReference type="InterPro" id="IPR017689">
    <property type="entry name" value="BamD"/>
</dbReference>
<evidence type="ECO:0000256" key="4">
    <source>
        <dbReference type="ARBA" id="ARBA00023237"/>
    </source>
</evidence>
<keyword evidence="1 6" id="KW-0732">Signal</keyword>
<evidence type="ECO:0000256" key="5">
    <source>
        <dbReference type="ARBA" id="ARBA00023288"/>
    </source>
</evidence>
<comment type="function">
    <text evidence="6">Part of the outer membrane protein assembly complex, which is involved in assembly and insertion of beta-barrel proteins into the outer membrane.</text>
</comment>
<dbReference type="CDD" id="cd15830">
    <property type="entry name" value="BamD"/>
    <property type="match status" value="1"/>
</dbReference>
<evidence type="ECO:0000256" key="3">
    <source>
        <dbReference type="ARBA" id="ARBA00023139"/>
    </source>
</evidence>
<dbReference type="PROSITE" id="PS51257">
    <property type="entry name" value="PROKAR_LIPOPROTEIN"/>
    <property type="match status" value="1"/>
</dbReference>
<dbReference type="GO" id="GO:1990063">
    <property type="term" value="C:Bam protein complex"/>
    <property type="evidence" value="ECO:0007669"/>
    <property type="project" value="TreeGrafter"/>
</dbReference>
<dbReference type="HAMAP" id="MF_00922">
    <property type="entry name" value="OM_assembly_BamD"/>
    <property type="match status" value="1"/>
</dbReference>
<dbReference type="GO" id="GO:0043165">
    <property type="term" value="P:Gram-negative-bacterium-type cell outer membrane assembly"/>
    <property type="evidence" value="ECO:0007669"/>
    <property type="project" value="UniProtKB-UniRule"/>
</dbReference>
<dbReference type="GO" id="GO:0051205">
    <property type="term" value="P:protein insertion into membrane"/>
    <property type="evidence" value="ECO:0007669"/>
    <property type="project" value="UniProtKB-UniRule"/>
</dbReference>
<comment type="similarity">
    <text evidence="6">Belongs to the BamD family.</text>
</comment>
<dbReference type="PANTHER" id="PTHR37423:SF1">
    <property type="entry name" value="OUTER MEMBRANE PROTEIN ASSEMBLY FACTOR BAMD"/>
    <property type="match status" value="1"/>
</dbReference>
<dbReference type="Pfam" id="PF13525">
    <property type="entry name" value="YfiO"/>
    <property type="match status" value="1"/>
</dbReference>
<feature type="domain" description="Outer membrane lipoprotein BamD-like" evidence="9">
    <location>
        <begin position="34"/>
        <end position="238"/>
    </location>
</feature>
<comment type="caution">
    <text evidence="10">The sequence shown here is derived from an EMBL/GenBank/DDBJ whole genome shotgun (WGS) entry which is preliminary data.</text>
</comment>
<keyword evidence="4 6" id="KW-0998">Cell outer membrane</keyword>
<dbReference type="InterPro" id="IPR019734">
    <property type="entry name" value="TPR_rpt"/>
</dbReference>
<evidence type="ECO:0000313" key="10">
    <source>
        <dbReference type="EMBL" id="TFW30968.1"/>
    </source>
</evidence>
<protein>
    <recommendedName>
        <fullName evidence="6">Outer membrane protein assembly factor BamD</fullName>
    </recommendedName>
</protein>